<dbReference type="SUPFAM" id="SSF56059">
    <property type="entry name" value="Glutathione synthetase ATP-binding domain-like"/>
    <property type="match status" value="1"/>
</dbReference>
<evidence type="ECO:0000313" key="3">
    <source>
        <dbReference type="Proteomes" id="UP000249605"/>
    </source>
</evidence>
<dbReference type="EMBL" id="CP029835">
    <property type="protein sequence ID" value="AWU97887.1"/>
    <property type="molecule type" value="Genomic_DNA"/>
</dbReference>
<dbReference type="PANTHER" id="PTHR43615:SF1">
    <property type="entry name" value="PPDK_N DOMAIN-CONTAINING PROTEIN"/>
    <property type="match status" value="1"/>
</dbReference>
<keyword evidence="2" id="KW-0614">Plasmid</keyword>
<dbReference type="SUPFAM" id="SSF52009">
    <property type="entry name" value="Phosphohistidine domain"/>
    <property type="match status" value="1"/>
</dbReference>
<dbReference type="PANTHER" id="PTHR43615">
    <property type="entry name" value="PHOSPHOENOLPYRUVATE SYNTHASE-RELATED"/>
    <property type="match status" value="1"/>
</dbReference>
<dbReference type="Gene3D" id="3.30.470.20">
    <property type="entry name" value="ATP-grasp fold, B domain"/>
    <property type="match status" value="1"/>
</dbReference>
<dbReference type="InterPro" id="IPR013815">
    <property type="entry name" value="ATP_grasp_subdomain_1"/>
</dbReference>
<protein>
    <submittedName>
        <fullName evidence="2">Phosphoenolpyruvate synthase</fullName>
    </submittedName>
</protein>
<dbReference type="InterPro" id="IPR036637">
    <property type="entry name" value="Phosphohistidine_dom_sf"/>
</dbReference>
<dbReference type="Pfam" id="PF00391">
    <property type="entry name" value="PEP-utilizers"/>
    <property type="match status" value="1"/>
</dbReference>
<keyword evidence="3" id="KW-1185">Reference proteome</keyword>
<dbReference type="RefSeq" id="WP_111070682.1">
    <property type="nucleotide sequence ID" value="NZ_CP029835.1"/>
</dbReference>
<dbReference type="Gene3D" id="3.50.30.10">
    <property type="entry name" value="Phosphohistidine domain"/>
    <property type="match status" value="1"/>
</dbReference>
<evidence type="ECO:0000313" key="2">
    <source>
        <dbReference type="EMBL" id="AWU97887.1"/>
    </source>
</evidence>
<dbReference type="AlphaFoldDB" id="A0A2U9SGM4"/>
<organism evidence="2 3">
    <name type="scientific">Azospirillum ramasamyi</name>
    <dbReference type="NCBI Taxonomy" id="682998"/>
    <lineage>
        <taxon>Bacteria</taxon>
        <taxon>Pseudomonadati</taxon>
        <taxon>Pseudomonadota</taxon>
        <taxon>Alphaproteobacteria</taxon>
        <taxon>Rhodospirillales</taxon>
        <taxon>Azospirillaceae</taxon>
        <taxon>Azospirillum</taxon>
    </lineage>
</organism>
<dbReference type="Proteomes" id="UP000249605">
    <property type="component" value="Plasmid unnamed5"/>
</dbReference>
<dbReference type="NCBIfam" id="NF004508">
    <property type="entry name" value="PRK05849.1"/>
    <property type="match status" value="1"/>
</dbReference>
<reference evidence="2 3" key="1">
    <citation type="submission" date="2018-06" db="EMBL/GenBank/DDBJ databases">
        <title>Complete genome sequencing of Azospirillum sp. M2T2B2.</title>
        <authorList>
            <person name="Heo J."/>
            <person name="Kim S.-J."/>
            <person name="Kwon S.-W."/>
            <person name="Anandham R."/>
        </authorList>
    </citation>
    <scope>NUCLEOTIDE SEQUENCE [LARGE SCALE GENOMIC DNA]</scope>
    <source>
        <strain evidence="2 3">M2T2B2</strain>
        <plasmid evidence="2 3">unnamed5</plasmid>
    </source>
</reference>
<dbReference type="KEGG" id="azm:DM194_26725"/>
<dbReference type="GO" id="GO:0016772">
    <property type="term" value="F:transferase activity, transferring phosphorus-containing groups"/>
    <property type="evidence" value="ECO:0007669"/>
    <property type="project" value="InterPro"/>
</dbReference>
<evidence type="ECO:0000259" key="1">
    <source>
        <dbReference type="Pfam" id="PF00391"/>
    </source>
</evidence>
<dbReference type="GO" id="GO:0005524">
    <property type="term" value="F:ATP binding"/>
    <property type="evidence" value="ECO:0007669"/>
    <property type="project" value="InterPro"/>
</dbReference>
<feature type="domain" description="PEP-utilising enzyme mobile" evidence="1">
    <location>
        <begin position="707"/>
        <end position="777"/>
    </location>
</feature>
<dbReference type="Gene3D" id="3.30.1490.20">
    <property type="entry name" value="ATP-grasp fold, A domain"/>
    <property type="match status" value="1"/>
</dbReference>
<sequence>MDTSALPLRIAFGSKAETLERLAPHLRTAHVLDLVRFRAVDWNAGGMETILDHIASMPWGRQGPLIVRSSAAAEDREGQSLAGHFVSIGNVDPAGLPAAIAEVAASFGNEPVPADQIFVQPMLTAAMSGVAFNRDPNTGAPYLIINYEEGGDTAAVTGGYAAELKTFVYWKGATVPCPSPLDQVVALAGELEGLLGEESLDIEFAFSPTGELYLFQVRPLSAACGTAVDIDEHRPLLEAIAQKIAQANRPHPYLRGRRTLYGVMPDWNPAEIIGIRPRPLALSLYRQLVTDSVWAYQRHNYGYRNLRSFPLMRSFHGLPYIDVRLSFNSFIPGDVPDTLADRLVDCYIDQLAAAPVLHDKVEFEIVFSCYTFDLDTRLQRLRGFGFSERDLEELTHSLRRLTNRIIHRETGLWRNDSKKIGILEERQRTISSTDMDIVSRIYWLMEDCKRYGTLPFAGLARAGFIAVQMLKSLVAVGAIEPRQYDAFMSSLETVSGRMTRDLRALSRSEFLERYGHLRPGTYDILSPRYDEDPERYLGAEHGAGPHDEGAAPTFALSLPQMRRIDALLNQHSLEMDVVSLFDFFQAGIQGREHSKFVFTRSLSEVLSLLTRLGDRYGLSPDDMAYFDASLLDDLYASSCDIEATLHHSINQGRARYAETQRIVLPPLISQPEEVWAFHIPPTEPNFITQRTVEGPVRSHKAPSSELKGAVVVIPSADPGFDWIFSHGIGGFITAYGGVNSHMAIRAGELNLPAVIGAGETLFSQWKDSRRLRIDCASRRVDVLQ</sequence>
<geneLocation type="plasmid" evidence="2 3">
    <name>unnamed5</name>
</geneLocation>
<proteinExistence type="predicted"/>
<gene>
    <name evidence="2" type="ORF">DM194_26725</name>
</gene>
<accession>A0A2U9SGM4</accession>
<dbReference type="InterPro" id="IPR051549">
    <property type="entry name" value="PEP_Utilizing_Enz"/>
</dbReference>
<name>A0A2U9SGM4_9PROT</name>
<dbReference type="InterPro" id="IPR008279">
    <property type="entry name" value="PEP-util_enz_mobile_dom"/>
</dbReference>
<keyword evidence="2" id="KW-0670">Pyruvate</keyword>
<dbReference type="OrthoDB" id="3590125at2"/>